<comment type="caution">
    <text evidence="2">The sequence shown here is derived from an EMBL/GenBank/DDBJ whole genome shotgun (WGS) entry which is preliminary data.</text>
</comment>
<evidence type="ECO:0000313" key="2">
    <source>
        <dbReference type="EMBL" id="MCX3060217.1"/>
    </source>
</evidence>
<feature type="region of interest" description="Disordered" evidence="1">
    <location>
        <begin position="19"/>
        <end position="58"/>
    </location>
</feature>
<protein>
    <submittedName>
        <fullName evidence="2">Uncharacterized protein</fullName>
    </submittedName>
</protein>
<sequence>VTLAAVPVGAYALADGDAGVDMAASTPPTADATPRLPQTPTPTASASPPGPARPATQGQLLDGITFPRAVDGLEKCIAYNSRSHAGGLSDKFRTDLGAAENYRIILAMNSKGDSNAPGDGMYVVAVEKGPKQTRLICDIKNGQAAGINISSGSDRPPGAGPVMADINGGKLYQQSYLDRGNWKLPFRWGVIGTAQPSVARVTVSYGGVTSRAALDHGWFVGSGVLKHQVTVAPHIKGYSADGRLVYDSDKDKYYEKRLP</sequence>
<accession>A0ABT3TT49</accession>
<evidence type="ECO:0000313" key="3">
    <source>
        <dbReference type="Proteomes" id="UP001163064"/>
    </source>
</evidence>
<keyword evidence="3" id="KW-1185">Reference proteome</keyword>
<evidence type="ECO:0000256" key="1">
    <source>
        <dbReference type="SAM" id="MobiDB-lite"/>
    </source>
</evidence>
<gene>
    <name evidence="2" type="ORF">OFY01_10710</name>
</gene>
<proteinExistence type="predicted"/>
<dbReference type="Proteomes" id="UP001163064">
    <property type="component" value="Unassembled WGS sequence"/>
</dbReference>
<feature type="non-terminal residue" evidence="2">
    <location>
        <position position="1"/>
    </location>
</feature>
<feature type="compositionally biased region" description="Low complexity" evidence="1">
    <location>
        <begin position="23"/>
        <end position="34"/>
    </location>
</feature>
<reference evidence="2" key="1">
    <citation type="submission" date="2022-10" db="EMBL/GenBank/DDBJ databases">
        <title>Streptomyces beihaiensis sp. nov., a chitin degrading actinobacterium, isolated from shrimp pond soil.</title>
        <authorList>
            <person name="Xie J."/>
            <person name="Shen N."/>
        </authorList>
    </citation>
    <scope>NUCLEOTIDE SEQUENCE</scope>
    <source>
        <strain evidence="2">GXMU-J5</strain>
    </source>
</reference>
<dbReference type="EMBL" id="JAPHNL010000091">
    <property type="protein sequence ID" value="MCX3060217.1"/>
    <property type="molecule type" value="Genomic_DNA"/>
</dbReference>
<name>A0ABT3TT49_9ACTN</name>
<organism evidence="2 3">
    <name type="scientific">Streptomyces beihaiensis</name>
    <dbReference type="NCBI Taxonomy" id="2984495"/>
    <lineage>
        <taxon>Bacteria</taxon>
        <taxon>Bacillati</taxon>
        <taxon>Actinomycetota</taxon>
        <taxon>Actinomycetes</taxon>
        <taxon>Kitasatosporales</taxon>
        <taxon>Streptomycetaceae</taxon>
        <taxon>Streptomyces</taxon>
    </lineage>
</organism>
<dbReference type="RefSeq" id="WP_266598649.1">
    <property type="nucleotide sequence ID" value="NZ_JAPHNL010000091.1"/>
</dbReference>